<name>A1ZDB0_MICM2</name>
<evidence type="ECO:0000313" key="2">
    <source>
        <dbReference type="EMBL" id="EAY31649.1"/>
    </source>
</evidence>
<dbReference type="Proteomes" id="UP000004095">
    <property type="component" value="Unassembled WGS sequence"/>
</dbReference>
<keyword evidence="1" id="KW-1133">Transmembrane helix</keyword>
<evidence type="ECO:0000256" key="1">
    <source>
        <dbReference type="SAM" id="Phobius"/>
    </source>
</evidence>
<protein>
    <submittedName>
        <fullName evidence="2">Uncharacterized protein</fullName>
    </submittedName>
</protein>
<keyword evidence="1" id="KW-0812">Transmembrane</keyword>
<sequence>MITADELLRRCLIHKIYKEWDAKVEELWQEKRWYKIFRNKHPHHLPMSIAKLPNGFFESLAIDINQVIQQKLNVSKQELSLYTISGSSLKRLLGKNKDGTSRNDKKKQGLAIYVGYQNNVFHFEHWDDFYRVYLDYSRFWDYWQKNAFHQQQLGVPLPTEEKNSPTTPPLPVYSPTVQLQLVHEVMQNTNAAQVPWRTSQQKKMLWATAGMLSLVLGLAATWWFWSKKDLASLPQKTTLAQLTPEQIKQRITFSIVKHIKGKNKSTVFVTYDVRQLPIDTISIGSSYHTDITPRLYTSTKKQDTISFIVNKPDGTLYLRHRRTLLKKLRVYQASTHWIGWVHAGKKFIGAYQPTHKLVQDCTLVFPITLVPPQYRSYYFSTLRNTRHYGVDGNYHTFETKIKLINKPSNATCNHLSMTVTGSEKSMQAIAKRLSYELELDGCEYWLNRKKYPVNIASKFTHDIDTYRQWNTFKWVVRGSLIEVYWNNEKILSQTIVKNIGELTNITFSGKGSWAIKWVRLLNKEGKPMYEESFYN</sequence>
<dbReference type="AlphaFoldDB" id="A1ZDB0"/>
<reference evidence="2 3" key="1">
    <citation type="submission" date="2007-01" db="EMBL/GenBank/DDBJ databases">
        <authorList>
            <person name="Haygood M."/>
            <person name="Podell S."/>
            <person name="Anderson C."/>
            <person name="Hopkinson B."/>
            <person name="Roe K."/>
            <person name="Barbeau K."/>
            <person name="Gaasterland T."/>
            <person name="Ferriera S."/>
            <person name="Johnson J."/>
            <person name="Kravitz S."/>
            <person name="Beeson K."/>
            <person name="Sutton G."/>
            <person name="Rogers Y.-H."/>
            <person name="Friedman R."/>
            <person name="Frazier M."/>
            <person name="Venter J.C."/>
        </authorList>
    </citation>
    <scope>NUCLEOTIDE SEQUENCE [LARGE SCALE GENOMIC DNA]</scope>
    <source>
        <strain evidence="2 3">ATCC 23134</strain>
    </source>
</reference>
<organism evidence="2 3">
    <name type="scientific">Microscilla marina ATCC 23134</name>
    <dbReference type="NCBI Taxonomy" id="313606"/>
    <lineage>
        <taxon>Bacteria</taxon>
        <taxon>Pseudomonadati</taxon>
        <taxon>Bacteroidota</taxon>
        <taxon>Cytophagia</taxon>
        <taxon>Cytophagales</taxon>
        <taxon>Microscillaceae</taxon>
        <taxon>Microscilla</taxon>
    </lineage>
</organism>
<proteinExistence type="predicted"/>
<comment type="caution">
    <text evidence="2">The sequence shown here is derived from an EMBL/GenBank/DDBJ whole genome shotgun (WGS) entry which is preliminary data.</text>
</comment>
<dbReference type="OrthoDB" id="9830050at2"/>
<evidence type="ECO:0000313" key="3">
    <source>
        <dbReference type="Proteomes" id="UP000004095"/>
    </source>
</evidence>
<keyword evidence="3" id="KW-1185">Reference proteome</keyword>
<feature type="transmembrane region" description="Helical" evidence="1">
    <location>
        <begin position="205"/>
        <end position="225"/>
    </location>
</feature>
<gene>
    <name evidence="2" type="ORF">M23134_05155</name>
</gene>
<keyword evidence="1" id="KW-0472">Membrane</keyword>
<accession>A1ZDB0</accession>
<dbReference type="EMBL" id="AAWS01000002">
    <property type="protein sequence ID" value="EAY31649.1"/>
    <property type="molecule type" value="Genomic_DNA"/>
</dbReference>
<dbReference type="RefSeq" id="WP_002693416.1">
    <property type="nucleotide sequence ID" value="NZ_AAWS01000002.1"/>
</dbReference>